<dbReference type="OrthoDB" id="9805177at2"/>
<dbReference type="GO" id="GO:0008675">
    <property type="term" value="F:2-dehydro-3-deoxy-phosphogluconate aldolase activity"/>
    <property type="evidence" value="ECO:0007669"/>
    <property type="project" value="UniProtKB-EC"/>
</dbReference>
<dbReference type="AlphaFoldDB" id="B2VIK3"/>
<dbReference type="UniPathway" id="UPA00856">
    <property type="reaction ID" value="UER00829"/>
</dbReference>
<dbReference type="InterPro" id="IPR013785">
    <property type="entry name" value="Aldolase_TIM"/>
</dbReference>
<protein>
    <recommendedName>
        <fullName evidence="5">2-dehydro-3-deoxy-phosphogluconate aldolase</fullName>
        <ecNumber evidence="5">4.1.2.14</ecNumber>
    </recommendedName>
    <alternativeName>
        <fullName evidence="9">2-keto-3-deoxy-6-phosphogluconate aldolase</fullName>
    </alternativeName>
</protein>
<dbReference type="SUPFAM" id="SSF51569">
    <property type="entry name" value="Aldolase"/>
    <property type="match status" value="1"/>
</dbReference>
<dbReference type="NCBIfam" id="NF004325">
    <property type="entry name" value="PRK05718.1"/>
    <property type="match status" value="1"/>
</dbReference>
<dbReference type="InterPro" id="IPR031337">
    <property type="entry name" value="KDPG/KHG_AS_1"/>
</dbReference>
<evidence type="ECO:0000256" key="4">
    <source>
        <dbReference type="ARBA" id="ARBA00011233"/>
    </source>
</evidence>
<evidence type="ECO:0000256" key="1">
    <source>
        <dbReference type="ARBA" id="ARBA00000654"/>
    </source>
</evidence>
<reference evidence="10 11" key="1">
    <citation type="journal article" date="2008" name="Environ. Microbiol.">
        <title>The genome of Erwinia tasmaniensis strain Et1/99, a non-pathogenic bacterium in the genus Erwinia.</title>
        <authorList>
            <person name="Kube M."/>
            <person name="Migdoll A.M."/>
            <person name="Mueller I."/>
            <person name="Kuhl H."/>
            <person name="Beck A."/>
            <person name="Reinhardt R."/>
            <person name="Geider K."/>
        </authorList>
    </citation>
    <scope>NUCLEOTIDE SEQUENCE [LARGE SCALE GENOMIC DNA]</scope>
    <source>
        <strain evidence="11">DSM 17950 / CFBP 7177 / CIP 109463 / NCPPB 4357 / Et1/99</strain>
    </source>
</reference>
<sequence length="215" mass="22595">MNNSQLSALQVLQTGPVIPVLVIDNADQAVPLARALLQGGVRVLEVTLRTACALEAISRIAKDVPEAIIGAGTVTNIQQFNEAEAAGAKFIISPGLTDSLLNYASGSDLPLIPGIGSVSELMMGKDAGLNEFKFFPAETNGGPQALKALASPFPSVRFCPTGGITPQNARHYLALPNVVCVGGSWLVTAQDLRENNYQRMTSLARQTAELAIIQA</sequence>
<organism evidence="10 11">
    <name type="scientific">Erwinia tasmaniensis (strain DSM 17950 / CFBP 7177 / CIP 109463 / NCPPB 4357 / Et1/99)</name>
    <dbReference type="NCBI Taxonomy" id="465817"/>
    <lineage>
        <taxon>Bacteria</taxon>
        <taxon>Pseudomonadati</taxon>
        <taxon>Pseudomonadota</taxon>
        <taxon>Gammaproteobacteria</taxon>
        <taxon>Enterobacterales</taxon>
        <taxon>Erwiniaceae</taxon>
        <taxon>Erwinia</taxon>
    </lineage>
</organism>
<dbReference type="HOGENOM" id="CLU_077795_1_1_6"/>
<dbReference type="PANTHER" id="PTHR30246">
    <property type="entry name" value="2-KETO-3-DEOXY-6-PHOSPHOGLUCONATE ALDOLASE"/>
    <property type="match status" value="1"/>
</dbReference>
<dbReference type="InterPro" id="IPR000887">
    <property type="entry name" value="Aldlse_KDPG_KHG"/>
</dbReference>
<accession>B2VIK3</accession>
<dbReference type="RefSeq" id="WP_012440985.1">
    <property type="nucleotide sequence ID" value="NC_010694.1"/>
</dbReference>
<keyword evidence="8" id="KW-0119">Carbohydrate metabolism</keyword>
<keyword evidence="6" id="KW-0456">Lyase</keyword>
<dbReference type="UniPathway" id="UPA00227"/>
<evidence type="ECO:0000256" key="8">
    <source>
        <dbReference type="ARBA" id="ARBA00023277"/>
    </source>
</evidence>
<comment type="similarity">
    <text evidence="3">Belongs to the KHG/KDPG aldolase family.</text>
</comment>
<dbReference type="PROSITE" id="PS00160">
    <property type="entry name" value="ALDOLASE_KDPG_KHG_2"/>
    <property type="match status" value="1"/>
</dbReference>
<dbReference type="InterPro" id="IPR031338">
    <property type="entry name" value="KDPG/KHG_AS_2"/>
</dbReference>
<comment type="pathway">
    <text evidence="2">Carbohydrate acid metabolism; 2-dehydro-3-deoxy-D-gluconate degradation; D-glyceraldehyde 3-phosphate and pyruvate from 2-dehydro-3-deoxy-D-gluconate: step 2/2.</text>
</comment>
<comment type="catalytic activity">
    <reaction evidence="1">
        <text>2-dehydro-3-deoxy-6-phospho-D-gluconate = D-glyceraldehyde 3-phosphate + pyruvate</text>
        <dbReference type="Rhea" id="RHEA:17089"/>
        <dbReference type="ChEBI" id="CHEBI:15361"/>
        <dbReference type="ChEBI" id="CHEBI:57569"/>
        <dbReference type="ChEBI" id="CHEBI:59776"/>
        <dbReference type="EC" id="4.1.2.14"/>
    </reaction>
</comment>
<keyword evidence="11" id="KW-1185">Reference proteome</keyword>
<proteinExistence type="inferred from homology"/>
<evidence type="ECO:0000313" key="11">
    <source>
        <dbReference type="Proteomes" id="UP000001726"/>
    </source>
</evidence>
<evidence type="ECO:0000256" key="2">
    <source>
        <dbReference type="ARBA" id="ARBA00004736"/>
    </source>
</evidence>
<evidence type="ECO:0000256" key="9">
    <source>
        <dbReference type="ARBA" id="ARBA00049796"/>
    </source>
</evidence>
<dbReference type="STRING" id="465817.ETA_12440"/>
<dbReference type="eggNOG" id="COG0800">
    <property type="taxonomic scope" value="Bacteria"/>
</dbReference>
<evidence type="ECO:0000313" key="10">
    <source>
        <dbReference type="EMBL" id="CAO96290.1"/>
    </source>
</evidence>
<evidence type="ECO:0000256" key="7">
    <source>
        <dbReference type="ARBA" id="ARBA00023270"/>
    </source>
</evidence>
<keyword evidence="7" id="KW-0704">Schiff base</keyword>
<evidence type="ECO:0000256" key="5">
    <source>
        <dbReference type="ARBA" id="ARBA00013063"/>
    </source>
</evidence>
<dbReference type="EC" id="4.1.2.14" evidence="5"/>
<dbReference type="Pfam" id="PF01081">
    <property type="entry name" value="Aldolase"/>
    <property type="match status" value="1"/>
</dbReference>
<dbReference type="NCBIfam" id="TIGR01182">
    <property type="entry name" value="eda"/>
    <property type="match status" value="1"/>
</dbReference>
<evidence type="ECO:0000256" key="3">
    <source>
        <dbReference type="ARBA" id="ARBA00006906"/>
    </source>
</evidence>
<gene>
    <name evidence="10" type="primary">eda</name>
    <name evidence="10" type="ordered locus">ETA_12440</name>
</gene>
<dbReference type="Gene3D" id="3.20.20.70">
    <property type="entry name" value="Aldolase class I"/>
    <property type="match status" value="1"/>
</dbReference>
<dbReference type="KEGG" id="eta:ETA_12440"/>
<evidence type="ECO:0000256" key="6">
    <source>
        <dbReference type="ARBA" id="ARBA00023239"/>
    </source>
</evidence>
<dbReference type="EMBL" id="CU468135">
    <property type="protein sequence ID" value="CAO96290.1"/>
    <property type="molecule type" value="Genomic_DNA"/>
</dbReference>
<dbReference type="PANTHER" id="PTHR30246:SF1">
    <property type="entry name" value="2-DEHYDRO-3-DEOXY-6-PHOSPHOGALACTONATE ALDOLASE-RELATED"/>
    <property type="match status" value="1"/>
</dbReference>
<comment type="subunit">
    <text evidence="4">Homotrimer.</text>
</comment>
<dbReference type="Proteomes" id="UP000001726">
    <property type="component" value="Chromosome"/>
</dbReference>
<name>B2VIK3_ERWT9</name>
<dbReference type="PROSITE" id="PS00159">
    <property type="entry name" value="ALDOLASE_KDPG_KHG_1"/>
    <property type="match status" value="1"/>
</dbReference>
<dbReference type="CDD" id="cd00452">
    <property type="entry name" value="KDPG_aldolase"/>
    <property type="match status" value="1"/>
</dbReference>